<evidence type="ECO:0000313" key="4">
    <source>
        <dbReference type="Proteomes" id="UP001321473"/>
    </source>
</evidence>
<comment type="caution">
    <text evidence="3">The sequence shown here is derived from an EMBL/GenBank/DDBJ whole genome shotgun (WGS) entry which is preliminary data.</text>
</comment>
<dbReference type="Proteomes" id="UP001321473">
    <property type="component" value="Unassembled WGS sequence"/>
</dbReference>
<dbReference type="EMBL" id="JARKHS020029516">
    <property type="protein sequence ID" value="KAK8763231.1"/>
    <property type="molecule type" value="Genomic_DNA"/>
</dbReference>
<evidence type="ECO:0000256" key="2">
    <source>
        <dbReference type="SAM" id="Phobius"/>
    </source>
</evidence>
<gene>
    <name evidence="3" type="ORF">V5799_034150</name>
</gene>
<reference evidence="3 4" key="1">
    <citation type="journal article" date="2023" name="Arcadia Sci">
        <title>De novo assembly of a long-read Amblyomma americanum tick genome.</title>
        <authorList>
            <person name="Chou S."/>
            <person name="Poskanzer K.E."/>
            <person name="Rollins M."/>
            <person name="Thuy-Boun P.S."/>
        </authorList>
    </citation>
    <scope>NUCLEOTIDE SEQUENCE [LARGE SCALE GENOMIC DNA]</scope>
    <source>
        <strain evidence="3">F_SG_1</strain>
        <tissue evidence="3">Salivary glands</tissue>
    </source>
</reference>
<feature type="transmembrane region" description="Helical" evidence="2">
    <location>
        <begin position="20"/>
        <end position="44"/>
    </location>
</feature>
<evidence type="ECO:0000313" key="3">
    <source>
        <dbReference type="EMBL" id="KAK8763231.1"/>
    </source>
</evidence>
<keyword evidence="2" id="KW-0472">Membrane</keyword>
<evidence type="ECO:0000256" key="1">
    <source>
        <dbReference type="SAM" id="MobiDB-lite"/>
    </source>
</evidence>
<proteinExistence type="predicted"/>
<dbReference type="AlphaFoldDB" id="A0AAQ4DL91"/>
<name>A0AAQ4DL91_AMBAM</name>
<keyword evidence="2" id="KW-1133">Transmembrane helix</keyword>
<protein>
    <submittedName>
        <fullName evidence="3">Uncharacterized protein</fullName>
    </submittedName>
</protein>
<keyword evidence="2" id="KW-0812">Transmembrane</keyword>
<sequence length="179" mass="20465">MLIVVAVLVLWKNLDLYFEVISTGISMLMPAGIVLILTVALPWFKLLQMIPNWHVRLLDEDIHPQGVIDTTAETDGSVEGNLDNQNDHNDQDDLLDFNDLHDLGSQDRQDDLGDLSDLEDLDFQDDESDQCDQGYLADVDDQDDMEDFDNLFRYHGLLLPIEESDDDGFLEEQNVELHF</sequence>
<keyword evidence="4" id="KW-1185">Reference proteome</keyword>
<feature type="region of interest" description="Disordered" evidence="1">
    <location>
        <begin position="72"/>
        <end position="93"/>
    </location>
</feature>
<accession>A0AAQ4DL91</accession>
<organism evidence="3 4">
    <name type="scientific">Amblyomma americanum</name>
    <name type="common">Lone star tick</name>
    <dbReference type="NCBI Taxonomy" id="6943"/>
    <lineage>
        <taxon>Eukaryota</taxon>
        <taxon>Metazoa</taxon>
        <taxon>Ecdysozoa</taxon>
        <taxon>Arthropoda</taxon>
        <taxon>Chelicerata</taxon>
        <taxon>Arachnida</taxon>
        <taxon>Acari</taxon>
        <taxon>Parasitiformes</taxon>
        <taxon>Ixodida</taxon>
        <taxon>Ixodoidea</taxon>
        <taxon>Ixodidae</taxon>
        <taxon>Amblyomminae</taxon>
        <taxon>Amblyomma</taxon>
    </lineage>
</organism>